<evidence type="ECO:0000256" key="6">
    <source>
        <dbReference type="ARBA" id="ARBA00023078"/>
    </source>
</evidence>
<keyword evidence="5" id="KW-0934">Plastid</keyword>
<dbReference type="PANTHER" id="PTHR34552">
    <property type="entry name" value="PHOTOSYSTEM II REACTION CENTER W PROTEIN, CHLOROPLASTIC"/>
    <property type="match status" value="1"/>
</dbReference>
<dbReference type="Proteomes" id="UP000019116">
    <property type="component" value="Chromosome 1A"/>
</dbReference>
<dbReference type="GO" id="GO:0042549">
    <property type="term" value="P:photosystem II stabilization"/>
    <property type="evidence" value="ECO:0000318"/>
    <property type="project" value="GO_Central"/>
</dbReference>
<evidence type="ECO:0000256" key="10">
    <source>
        <dbReference type="SAM" id="Phobius"/>
    </source>
</evidence>
<organism evidence="11">
    <name type="scientific">Triticum aestivum</name>
    <name type="common">Wheat</name>
    <dbReference type="NCBI Taxonomy" id="4565"/>
    <lineage>
        <taxon>Eukaryota</taxon>
        <taxon>Viridiplantae</taxon>
        <taxon>Streptophyta</taxon>
        <taxon>Embryophyta</taxon>
        <taxon>Tracheophyta</taxon>
        <taxon>Spermatophyta</taxon>
        <taxon>Magnoliopsida</taxon>
        <taxon>Liliopsida</taxon>
        <taxon>Poales</taxon>
        <taxon>Poaceae</taxon>
        <taxon>BOP clade</taxon>
        <taxon>Pooideae</taxon>
        <taxon>Triticodae</taxon>
        <taxon>Triticeae</taxon>
        <taxon>Triticinae</taxon>
        <taxon>Triticum</taxon>
    </lineage>
</organism>
<dbReference type="EnsemblPlants" id="TraesCS1A02G330000.1">
    <property type="protein sequence ID" value="TraesCS1A02G330000.1.cds1"/>
    <property type="gene ID" value="TraesCS1A02G330000"/>
</dbReference>
<reference evidence="11" key="2">
    <citation type="submission" date="2018-10" db="UniProtKB">
        <authorList>
            <consortium name="EnsemblPlants"/>
        </authorList>
    </citation>
    <scope>IDENTIFICATION</scope>
</reference>
<keyword evidence="6" id="KW-0793">Thylakoid</keyword>
<sequence>MAMISATTVGFAARPSPAAGLPQLRVARAARLRCSSSKDHKKAASSAVAPAVAKGARLLVAAPALLEVDERMSAERTWLGDSLLGWILLGAVGLVLSFHSVYSYILDDGDQSGSTL</sequence>
<name>A0A3B5Y4G5_WHEAT</name>
<keyword evidence="7 10" id="KW-0472">Membrane</keyword>
<dbReference type="GO" id="GO:0009535">
    <property type="term" value="C:chloroplast thylakoid membrane"/>
    <property type="evidence" value="ECO:0007669"/>
    <property type="project" value="UniProtKB-SubCell"/>
</dbReference>
<feature type="transmembrane region" description="Helical" evidence="10">
    <location>
        <begin position="78"/>
        <end position="102"/>
    </location>
</feature>
<keyword evidence="8" id="KW-0604">Photosystem II</keyword>
<evidence type="ECO:0000256" key="2">
    <source>
        <dbReference type="ARBA" id="ARBA00010395"/>
    </source>
</evidence>
<dbReference type="PANTHER" id="PTHR34552:SF3">
    <property type="entry name" value="PSII 6.1 KDA PROTEIN"/>
    <property type="match status" value="1"/>
</dbReference>
<keyword evidence="3" id="KW-0150">Chloroplast</keyword>
<comment type="similarity">
    <text evidence="2">Belongs to the psbW family.</text>
</comment>
<keyword evidence="4" id="KW-0602">Photosynthesis</keyword>
<dbReference type="GO" id="GO:0009523">
    <property type="term" value="C:photosystem II"/>
    <property type="evidence" value="ECO:0007669"/>
    <property type="project" value="UniProtKB-KW"/>
</dbReference>
<evidence type="ECO:0000256" key="8">
    <source>
        <dbReference type="ARBA" id="ARBA00023276"/>
    </source>
</evidence>
<evidence type="ECO:0000313" key="12">
    <source>
        <dbReference type="Proteomes" id="UP000019116"/>
    </source>
</evidence>
<proteinExistence type="inferred from homology"/>
<dbReference type="AlphaFoldDB" id="A0A3B5Y4G5"/>
<evidence type="ECO:0000256" key="9">
    <source>
        <dbReference type="ARBA" id="ARBA00031756"/>
    </source>
</evidence>
<dbReference type="STRING" id="4565.A0A3B5Y4G5"/>
<keyword evidence="10" id="KW-0812">Transmembrane</keyword>
<keyword evidence="10" id="KW-1133">Transmembrane helix</keyword>
<dbReference type="OMA" id="ARIHSTP"/>
<protein>
    <recommendedName>
        <fullName evidence="9">PSII 6.1 kDa protein</fullName>
    </recommendedName>
</protein>
<evidence type="ECO:0000313" key="11">
    <source>
        <dbReference type="EnsemblPlants" id="TraesCS1A02G330000.1.cds1"/>
    </source>
</evidence>
<evidence type="ECO:0000256" key="3">
    <source>
        <dbReference type="ARBA" id="ARBA00022528"/>
    </source>
</evidence>
<dbReference type="Pfam" id="PF07123">
    <property type="entry name" value="PsbW"/>
    <property type="match status" value="1"/>
</dbReference>
<dbReference type="InterPro" id="IPR009806">
    <property type="entry name" value="PSII_PsbW_class2"/>
</dbReference>
<reference evidence="11" key="1">
    <citation type="submission" date="2018-08" db="EMBL/GenBank/DDBJ databases">
        <authorList>
            <person name="Rossello M."/>
        </authorList>
    </citation>
    <scope>NUCLEOTIDE SEQUENCE [LARGE SCALE GENOMIC DNA]</scope>
    <source>
        <strain evidence="11">cv. Chinese Spring</strain>
    </source>
</reference>
<evidence type="ECO:0000256" key="7">
    <source>
        <dbReference type="ARBA" id="ARBA00023136"/>
    </source>
</evidence>
<dbReference type="GO" id="GO:0015979">
    <property type="term" value="P:photosynthesis"/>
    <property type="evidence" value="ECO:0007669"/>
    <property type="project" value="UniProtKB-KW"/>
</dbReference>
<accession>A0A3B5Y4G5</accession>
<comment type="subcellular location">
    <subcellularLocation>
        <location evidence="1">Plastid</location>
        <location evidence="1">Chloroplast thylakoid membrane</location>
        <topology evidence="1">Single-pass membrane protein</topology>
    </subcellularLocation>
</comment>
<evidence type="ECO:0000256" key="1">
    <source>
        <dbReference type="ARBA" id="ARBA00004581"/>
    </source>
</evidence>
<evidence type="ECO:0000256" key="4">
    <source>
        <dbReference type="ARBA" id="ARBA00022531"/>
    </source>
</evidence>
<dbReference type="OrthoDB" id="2017665at2759"/>
<dbReference type="Gramene" id="TraesCS1A02G330000.1">
    <property type="protein sequence ID" value="TraesCS1A02G330000.1.cds1"/>
    <property type="gene ID" value="TraesCS1A02G330000"/>
</dbReference>
<dbReference type="Gramene" id="TraesCS1A03G0818400.1">
    <property type="protein sequence ID" value="TraesCS1A03G0818400.1.CDS1"/>
    <property type="gene ID" value="TraesCS1A03G0818400"/>
</dbReference>
<evidence type="ECO:0000256" key="5">
    <source>
        <dbReference type="ARBA" id="ARBA00022640"/>
    </source>
</evidence>
<keyword evidence="12" id="KW-1185">Reference proteome</keyword>